<evidence type="ECO:0000256" key="1">
    <source>
        <dbReference type="SAM" id="MobiDB-lite"/>
    </source>
</evidence>
<proteinExistence type="predicted"/>
<dbReference type="Gene3D" id="3.90.920.10">
    <property type="entry name" value="DNA primase, PRIM domain"/>
    <property type="match status" value="1"/>
</dbReference>
<accession>A0A7J2U321</accession>
<dbReference type="EMBL" id="DSEU01000026">
    <property type="protein sequence ID" value="HEM66707.1"/>
    <property type="molecule type" value="Genomic_DNA"/>
</dbReference>
<gene>
    <name evidence="2" type="ORF">ENO26_03925</name>
</gene>
<protein>
    <submittedName>
        <fullName evidence="2">Uncharacterized protein</fullName>
    </submittedName>
</protein>
<feature type="region of interest" description="Disordered" evidence="1">
    <location>
        <begin position="453"/>
        <end position="490"/>
    </location>
</feature>
<reference evidence="2" key="1">
    <citation type="journal article" date="2020" name="mSystems">
        <title>Genome- and Community-Level Interaction Insights into Carbon Utilization and Element Cycling Functions of Hydrothermarchaeota in Hydrothermal Sediment.</title>
        <authorList>
            <person name="Zhou Z."/>
            <person name="Liu Y."/>
            <person name="Xu W."/>
            <person name="Pan J."/>
            <person name="Luo Z.H."/>
            <person name="Li M."/>
        </authorList>
    </citation>
    <scope>NUCLEOTIDE SEQUENCE [LARGE SCALE GENOMIC DNA]</scope>
    <source>
        <strain evidence="2">SpSt-125</strain>
    </source>
</reference>
<evidence type="ECO:0000313" key="2">
    <source>
        <dbReference type="EMBL" id="HEM66707.1"/>
    </source>
</evidence>
<organism evidence="2">
    <name type="scientific">Ignisphaera aggregans</name>
    <dbReference type="NCBI Taxonomy" id="334771"/>
    <lineage>
        <taxon>Archaea</taxon>
        <taxon>Thermoproteota</taxon>
        <taxon>Thermoprotei</taxon>
        <taxon>Desulfurococcales</taxon>
        <taxon>Desulfurococcaceae</taxon>
        <taxon>Ignisphaera</taxon>
    </lineage>
</organism>
<dbReference type="AlphaFoldDB" id="A0A7J2U321"/>
<dbReference type="SUPFAM" id="SSF56747">
    <property type="entry name" value="Prim-pol domain"/>
    <property type="match status" value="1"/>
</dbReference>
<sequence length="490" mass="56077">MDFEGVLAHYSRRFVGEAVSDFCRGRWVALEGSLGGERVFIRYRGSKPLTIDSASDVATLITLYRNLNIRTVYATMHVYRKLDAINSIEDVKNVVASTPFWDIDIENLDMWRYAVEAAEAILSFLESYGVRKSVYFVWSGMGMHVRINENALLSDVNDFSMVEIAHAIVDYVLDKVREKLGSIVRKASGLMKIENVVDSKRVFTTPLSLHRKVDLVAVAISPKDLPSFDISWASIENPRYSDAWRDYVVGEAENLVREAIKILSNRRVLSRNVINTESSSLHRISGEIPRFQVMALLQAARYYVLTGDLEKAMSFGLNRAIFYAYLKYYGRGAAARNRRVQIEGIEIDLNKISEAEQKITKPVKDGAELSERGLFMIGGKEQTREDFERHVVRKIEAVAPFDLVWEAAIKYISRFPRNILEDPQKFYKHAYEPVREGFIAKVVEEIIQHPQQEVKVEKPRSNVNAEPLTKHSSLLKWVKKPEKKSPQKQH</sequence>
<comment type="caution">
    <text evidence="2">The sequence shown here is derived from an EMBL/GenBank/DDBJ whole genome shotgun (WGS) entry which is preliminary data.</text>
</comment>
<feature type="compositionally biased region" description="Basic and acidic residues" evidence="1">
    <location>
        <begin position="479"/>
        <end position="490"/>
    </location>
</feature>
<name>A0A7J2U321_9CREN</name>